<reference evidence="3" key="1">
    <citation type="journal article" date="2020" name="Stud. Mycol.">
        <title>101 Dothideomycetes genomes: A test case for predicting lifestyles and emergence of pathogens.</title>
        <authorList>
            <person name="Haridas S."/>
            <person name="Albert R."/>
            <person name="Binder M."/>
            <person name="Bloem J."/>
            <person name="LaButti K."/>
            <person name="Salamov A."/>
            <person name="Andreopoulos B."/>
            <person name="Baker S."/>
            <person name="Barry K."/>
            <person name="Bills G."/>
            <person name="Bluhm B."/>
            <person name="Cannon C."/>
            <person name="Castanera R."/>
            <person name="Culley D."/>
            <person name="Daum C."/>
            <person name="Ezra D."/>
            <person name="Gonzalez J."/>
            <person name="Henrissat B."/>
            <person name="Kuo A."/>
            <person name="Liang C."/>
            <person name="Lipzen A."/>
            <person name="Lutzoni F."/>
            <person name="Magnuson J."/>
            <person name="Mondo S."/>
            <person name="Nolan M."/>
            <person name="Ohm R."/>
            <person name="Pangilinan J."/>
            <person name="Park H.-J."/>
            <person name="Ramirez L."/>
            <person name="Alfaro M."/>
            <person name="Sun H."/>
            <person name="Tritt A."/>
            <person name="Yoshinaga Y."/>
            <person name="Zwiers L.-H."/>
            <person name="Turgeon B."/>
            <person name="Goodwin S."/>
            <person name="Spatafora J."/>
            <person name="Crous P."/>
            <person name="Grigoriev I."/>
        </authorList>
    </citation>
    <scope>NUCLEOTIDE SEQUENCE [LARGE SCALE GENOMIC DNA]</scope>
    <source>
        <strain evidence="3">CBS 304.66</strain>
    </source>
</reference>
<feature type="signal peptide" evidence="1">
    <location>
        <begin position="1"/>
        <end position="22"/>
    </location>
</feature>
<accession>A0A9P4NCX8</accession>
<evidence type="ECO:0000256" key="1">
    <source>
        <dbReference type="SAM" id="SignalP"/>
    </source>
</evidence>
<dbReference type="AlphaFoldDB" id="A0A9P4NCX8"/>
<sequence length="202" mass="22312">MPLTIGRGFLTLLTVYLPCVCCQSSNLPDVPPGLFNVSAYIEIRSTTSAAWEALTNFPNYPNWNPFVRSSIVITPDGINLPQQRPVENHRLVLRVQIPPLPLPVSSSTPDNPLHTQFAFENVTHVDPIQGRLAWKYLTSDALLDSERWQAISNIGNGKILYESREVFSGILAPVLRASMEAGLIESFEAQAQGLKLLLEGTT</sequence>
<keyword evidence="3" id="KW-1185">Reference proteome</keyword>
<dbReference type="CDD" id="cd07822">
    <property type="entry name" value="SRPBCC_4"/>
    <property type="match status" value="1"/>
</dbReference>
<dbReference type="OrthoDB" id="509124at2759"/>
<organism evidence="2 3">
    <name type="scientific">Lojkania enalia</name>
    <dbReference type="NCBI Taxonomy" id="147567"/>
    <lineage>
        <taxon>Eukaryota</taxon>
        <taxon>Fungi</taxon>
        <taxon>Dikarya</taxon>
        <taxon>Ascomycota</taxon>
        <taxon>Pezizomycotina</taxon>
        <taxon>Dothideomycetes</taxon>
        <taxon>Pleosporomycetidae</taxon>
        <taxon>Pleosporales</taxon>
        <taxon>Pleosporales incertae sedis</taxon>
        <taxon>Lojkania</taxon>
    </lineage>
</organism>
<keyword evidence="1" id="KW-0732">Signal</keyword>
<dbReference type="EMBL" id="ML986578">
    <property type="protein sequence ID" value="KAF2270903.1"/>
    <property type="molecule type" value="Genomic_DNA"/>
</dbReference>
<evidence type="ECO:0008006" key="4">
    <source>
        <dbReference type="Google" id="ProtNLM"/>
    </source>
</evidence>
<proteinExistence type="predicted"/>
<evidence type="ECO:0000313" key="3">
    <source>
        <dbReference type="Proteomes" id="UP000800093"/>
    </source>
</evidence>
<evidence type="ECO:0000313" key="2">
    <source>
        <dbReference type="EMBL" id="KAF2270903.1"/>
    </source>
</evidence>
<dbReference type="InterPro" id="IPR023393">
    <property type="entry name" value="START-like_dom_sf"/>
</dbReference>
<name>A0A9P4NCX8_9PLEO</name>
<dbReference type="Gene3D" id="3.30.530.20">
    <property type="match status" value="1"/>
</dbReference>
<gene>
    <name evidence="2" type="ORF">CC78DRAFT_610949</name>
</gene>
<protein>
    <recommendedName>
        <fullName evidence="4">Coenzyme Q-binding protein COQ10 START domain-containing protein</fullName>
    </recommendedName>
</protein>
<feature type="chain" id="PRO_5040318461" description="Coenzyme Q-binding protein COQ10 START domain-containing protein" evidence="1">
    <location>
        <begin position="23"/>
        <end position="202"/>
    </location>
</feature>
<dbReference type="Proteomes" id="UP000800093">
    <property type="component" value="Unassembled WGS sequence"/>
</dbReference>
<dbReference type="SUPFAM" id="SSF55961">
    <property type="entry name" value="Bet v1-like"/>
    <property type="match status" value="1"/>
</dbReference>
<comment type="caution">
    <text evidence="2">The sequence shown here is derived from an EMBL/GenBank/DDBJ whole genome shotgun (WGS) entry which is preliminary data.</text>
</comment>